<gene>
    <name evidence="1" type="ORF">GGQ57_004764</name>
</gene>
<dbReference type="Proteomes" id="UP000533637">
    <property type="component" value="Unassembled WGS sequence"/>
</dbReference>
<dbReference type="SUPFAM" id="SSF63825">
    <property type="entry name" value="YWTD domain"/>
    <property type="match status" value="1"/>
</dbReference>
<evidence type="ECO:0000313" key="2">
    <source>
        <dbReference type="Proteomes" id="UP000533637"/>
    </source>
</evidence>
<name>A0ABR6KTJ3_9BACT</name>
<evidence type="ECO:0000313" key="1">
    <source>
        <dbReference type="EMBL" id="MBB4624819.1"/>
    </source>
</evidence>
<dbReference type="InterPro" id="IPR011042">
    <property type="entry name" value="6-blade_b-propeller_TolB-like"/>
</dbReference>
<comment type="caution">
    <text evidence="1">The sequence shown here is derived from an EMBL/GenBank/DDBJ whole genome shotgun (WGS) entry which is preliminary data.</text>
</comment>
<protein>
    <recommendedName>
        <fullName evidence="3">6-bladed beta-propeller</fullName>
    </recommendedName>
</protein>
<accession>A0ABR6KTJ3</accession>
<dbReference type="PROSITE" id="PS51257">
    <property type="entry name" value="PROKAR_LIPOPROTEIN"/>
    <property type="match status" value="1"/>
</dbReference>
<proteinExistence type="predicted"/>
<evidence type="ECO:0008006" key="3">
    <source>
        <dbReference type="Google" id="ProtNLM"/>
    </source>
</evidence>
<dbReference type="RefSeq" id="WP_183672324.1">
    <property type="nucleotide sequence ID" value="NZ_BMPB01000016.1"/>
</dbReference>
<dbReference type="Gene3D" id="2.120.10.30">
    <property type="entry name" value="TolB, C-terminal domain"/>
    <property type="match status" value="1"/>
</dbReference>
<dbReference type="EMBL" id="JACHOC010000012">
    <property type="protein sequence ID" value="MBB4624819.1"/>
    <property type="molecule type" value="Genomic_DNA"/>
</dbReference>
<keyword evidence="2" id="KW-1185">Reference proteome</keyword>
<sequence>MLKPIVLLFFFIFTSCINNYQYARFHDVDLTDVDYLANIKNDTGITVLLDKVEDQIKISELIKDVKYIPLETSDNSLISHISAVDIYKDRIYIVDNIMQNKVYIFDIDGKFIKAIGQKGGGPEEYALLTGMTIDRKNERLIVYDNMKRRFMYYTLNGDFCRSVPTPFSFAGEMMVSPKGDLMSVSNKSNMNTHLKELDDYRILFTDSLGNVVKGAFNYDDNSSLAIAYSQLYRTNSELVFYPQYMNSLYTVNDSTITLRYKIDLSNYSPYNLLDIQNVKSENVFNEITRGSTYLQPNMIETNDFLYFLVTNKTEYIFSFFDKKTNNIISFHGFDYDGDCVFNPTITRMNSYQDYFVSSVPVEFLKMIKSNRDKSDNKFSDNVASMIDSLHEDDNNVLVLFKLNEL</sequence>
<dbReference type="Pfam" id="PF17170">
    <property type="entry name" value="DUF5128"/>
    <property type="match status" value="1"/>
</dbReference>
<organism evidence="1 2">
    <name type="scientific">Parabacteroides faecis</name>
    <dbReference type="NCBI Taxonomy" id="1217282"/>
    <lineage>
        <taxon>Bacteria</taxon>
        <taxon>Pseudomonadati</taxon>
        <taxon>Bacteroidota</taxon>
        <taxon>Bacteroidia</taxon>
        <taxon>Bacteroidales</taxon>
        <taxon>Tannerellaceae</taxon>
        <taxon>Parabacteroides</taxon>
    </lineage>
</organism>
<reference evidence="1 2" key="1">
    <citation type="submission" date="2020-08" db="EMBL/GenBank/DDBJ databases">
        <title>Genomic Encyclopedia of Type Strains, Phase IV (KMG-IV): sequencing the most valuable type-strain genomes for metagenomic binning, comparative biology and taxonomic classification.</title>
        <authorList>
            <person name="Goeker M."/>
        </authorList>
    </citation>
    <scope>NUCLEOTIDE SEQUENCE [LARGE SCALE GENOMIC DNA]</scope>
    <source>
        <strain evidence="1 2">DSM 102983</strain>
    </source>
</reference>